<accession>A0AAW2ILH5</accession>
<reference evidence="2" key="1">
    <citation type="submission" date="2020-06" db="EMBL/GenBank/DDBJ databases">
        <authorList>
            <person name="Li T."/>
            <person name="Hu X."/>
            <person name="Zhang T."/>
            <person name="Song X."/>
            <person name="Zhang H."/>
            <person name="Dai N."/>
            <person name="Sheng W."/>
            <person name="Hou X."/>
            <person name="Wei L."/>
        </authorList>
    </citation>
    <scope>NUCLEOTIDE SEQUENCE</scope>
    <source>
        <strain evidence="2">G02</strain>
        <tissue evidence="2">Leaf</tissue>
    </source>
</reference>
<gene>
    <name evidence="2" type="ORF">Sradi_7253600</name>
</gene>
<feature type="compositionally biased region" description="Polar residues" evidence="1">
    <location>
        <begin position="1"/>
        <end position="12"/>
    </location>
</feature>
<protein>
    <submittedName>
        <fullName evidence="2">Uncharacterized protein</fullName>
    </submittedName>
</protein>
<dbReference type="EMBL" id="JACGWJ010001386">
    <property type="protein sequence ID" value="KAL0282716.1"/>
    <property type="molecule type" value="Genomic_DNA"/>
</dbReference>
<comment type="caution">
    <text evidence="2">The sequence shown here is derived from an EMBL/GenBank/DDBJ whole genome shotgun (WGS) entry which is preliminary data.</text>
</comment>
<name>A0AAW2ILH5_SESRA</name>
<evidence type="ECO:0000313" key="2">
    <source>
        <dbReference type="EMBL" id="KAL0282716.1"/>
    </source>
</evidence>
<evidence type="ECO:0000256" key="1">
    <source>
        <dbReference type="SAM" id="MobiDB-lite"/>
    </source>
</evidence>
<feature type="region of interest" description="Disordered" evidence="1">
    <location>
        <begin position="1"/>
        <end position="25"/>
    </location>
</feature>
<reference evidence="2" key="2">
    <citation type="journal article" date="2024" name="Plant">
        <title>Genomic evolution and insights into agronomic trait innovations of Sesamum species.</title>
        <authorList>
            <person name="Miao H."/>
            <person name="Wang L."/>
            <person name="Qu L."/>
            <person name="Liu H."/>
            <person name="Sun Y."/>
            <person name="Le M."/>
            <person name="Wang Q."/>
            <person name="Wei S."/>
            <person name="Zheng Y."/>
            <person name="Lin W."/>
            <person name="Duan Y."/>
            <person name="Cao H."/>
            <person name="Xiong S."/>
            <person name="Wang X."/>
            <person name="Wei L."/>
            <person name="Li C."/>
            <person name="Ma Q."/>
            <person name="Ju M."/>
            <person name="Zhao R."/>
            <person name="Li G."/>
            <person name="Mu C."/>
            <person name="Tian Q."/>
            <person name="Mei H."/>
            <person name="Zhang T."/>
            <person name="Gao T."/>
            <person name="Zhang H."/>
        </authorList>
    </citation>
    <scope>NUCLEOTIDE SEQUENCE</scope>
    <source>
        <strain evidence="2">G02</strain>
    </source>
</reference>
<sequence>MFSNTASTSSVPVTPLGGGKGKRKRVCQSKIPTDVCIYCRERVIGREYPKLLSNEDD</sequence>
<organism evidence="2">
    <name type="scientific">Sesamum radiatum</name>
    <name type="common">Black benniseed</name>
    <dbReference type="NCBI Taxonomy" id="300843"/>
    <lineage>
        <taxon>Eukaryota</taxon>
        <taxon>Viridiplantae</taxon>
        <taxon>Streptophyta</taxon>
        <taxon>Embryophyta</taxon>
        <taxon>Tracheophyta</taxon>
        <taxon>Spermatophyta</taxon>
        <taxon>Magnoliopsida</taxon>
        <taxon>eudicotyledons</taxon>
        <taxon>Gunneridae</taxon>
        <taxon>Pentapetalae</taxon>
        <taxon>asterids</taxon>
        <taxon>lamiids</taxon>
        <taxon>Lamiales</taxon>
        <taxon>Pedaliaceae</taxon>
        <taxon>Sesamum</taxon>
    </lineage>
</organism>
<proteinExistence type="predicted"/>
<dbReference type="AlphaFoldDB" id="A0AAW2ILH5"/>